<keyword evidence="3" id="KW-1185">Reference proteome</keyword>
<evidence type="ECO:0000313" key="3">
    <source>
        <dbReference type="Proteomes" id="UP000683000"/>
    </source>
</evidence>
<sequence length="278" mass="30317">MQRAASRTQREGTEKVASQGPQMPVKLWETSMKAKQDNGQAEHRSSVDNVTEGKKSVKTKMALREAIDVAQTQQVAETVGKEHQSTRGVNCDKLMISSTKNALAGRIKNWAALVEKATPSSEKPLHANPKPLQPASMVSSITGSKSKTLMVSDIAGPPPTETISSAGQTEYTMVDDNTPPTDKLKDVPEEDLVGGFGDDLDNDEMERKPLCSTRNNQYVVHLKSSTSLTSTQCFSQSFAMITANVDRPEEDRNNFSIDAKTESQVPPCANNAHTLKRK</sequence>
<accession>A0A8I3ABG2</accession>
<feature type="compositionally biased region" description="Acidic residues" evidence="1">
    <location>
        <begin position="188"/>
        <end position="201"/>
    </location>
</feature>
<name>A0A8I3ABG2_9AGAM</name>
<evidence type="ECO:0000256" key="1">
    <source>
        <dbReference type="SAM" id="MobiDB-lite"/>
    </source>
</evidence>
<dbReference type="Proteomes" id="UP000683000">
    <property type="component" value="Unassembled WGS sequence"/>
</dbReference>
<reference evidence="2" key="1">
    <citation type="submission" date="2021-03" db="EMBL/GenBank/DDBJ databases">
        <title>Evolutionary innovations through gain and loss of genes in the ectomycorrhizal Boletales.</title>
        <authorList>
            <person name="Wu G."/>
            <person name="Miyauchi S."/>
            <person name="Morin E."/>
            <person name="Yang Z.-L."/>
            <person name="Xu J."/>
            <person name="Martin F.M."/>
        </authorList>
    </citation>
    <scope>NUCLEOTIDE SEQUENCE</scope>
    <source>
        <strain evidence="2">BR01</strain>
    </source>
</reference>
<proteinExistence type="predicted"/>
<feature type="compositionally biased region" description="Basic and acidic residues" evidence="1">
    <location>
        <begin position="32"/>
        <end position="55"/>
    </location>
</feature>
<organism evidence="2 3">
    <name type="scientific">Boletus reticuloceps</name>
    <dbReference type="NCBI Taxonomy" id="495285"/>
    <lineage>
        <taxon>Eukaryota</taxon>
        <taxon>Fungi</taxon>
        <taxon>Dikarya</taxon>
        <taxon>Basidiomycota</taxon>
        <taxon>Agaricomycotina</taxon>
        <taxon>Agaricomycetes</taxon>
        <taxon>Agaricomycetidae</taxon>
        <taxon>Boletales</taxon>
        <taxon>Boletineae</taxon>
        <taxon>Boletaceae</taxon>
        <taxon>Boletoideae</taxon>
        <taxon>Boletus</taxon>
    </lineage>
</organism>
<protein>
    <submittedName>
        <fullName evidence="2">Uncharacterized protein</fullName>
    </submittedName>
</protein>
<dbReference type="EMBL" id="JAGFBS010000010">
    <property type="protein sequence ID" value="KAG6377253.1"/>
    <property type="molecule type" value="Genomic_DNA"/>
</dbReference>
<feature type="region of interest" description="Disordered" evidence="1">
    <location>
        <begin position="1"/>
        <end position="56"/>
    </location>
</feature>
<feature type="region of interest" description="Disordered" evidence="1">
    <location>
        <begin position="256"/>
        <end position="278"/>
    </location>
</feature>
<feature type="region of interest" description="Disordered" evidence="1">
    <location>
        <begin position="177"/>
        <end position="201"/>
    </location>
</feature>
<comment type="caution">
    <text evidence="2">The sequence shown here is derived from an EMBL/GenBank/DDBJ whole genome shotgun (WGS) entry which is preliminary data.</text>
</comment>
<gene>
    <name evidence="2" type="ORF">JVT61DRAFT_1314</name>
</gene>
<evidence type="ECO:0000313" key="2">
    <source>
        <dbReference type="EMBL" id="KAG6377253.1"/>
    </source>
</evidence>
<dbReference type="AlphaFoldDB" id="A0A8I3ABG2"/>
<dbReference type="OrthoDB" id="10560532at2759"/>